<dbReference type="AlphaFoldDB" id="A0AB34KKM3"/>
<reference evidence="4 5" key="1">
    <citation type="journal article" date="2020" name="Microbiol. Resour. Announc.">
        <title>Draft Genome Sequence of a Cladosporium Species Isolated from the Mesophotic Ascidian Didemnum maculosum.</title>
        <authorList>
            <person name="Gioti A."/>
            <person name="Siaperas R."/>
            <person name="Nikolaivits E."/>
            <person name="Le Goff G."/>
            <person name="Ouazzani J."/>
            <person name="Kotoulas G."/>
            <person name="Topakas E."/>
        </authorList>
    </citation>
    <scope>NUCLEOTIDE SEQUENCE [LARGE SCALE GENOMIC DNA]</scope>
    <source>
        <strain evidence="4 5">TM138-S3</strain>
    </source>
</reference>
<feature type="domain" description="Nephrocystin 3-like N-terminal" evidence="3">
    <location>
        <begin position="68"/>
        <end position="233"/>
    </location>
</feature>
<dbReference type="Gene3D" id="3.40.50.300">
    <property type="entry name" value="P-loop containing nucleotide triphosphate hydrolases"/>
    <property type="match status" value="1"/>
</dbReference>
<keyword evidence="5" id="KW-1185">Reference proteome</keyword>
<dbReference type="RefSeq" id="XP_069227718.1">
    <property type="nucleotide sequence ID" value="XM_069375577.1"/>
</dbReference>
<dbReference type="Proteomes" id="UP000803884">
    <property type="component" value="Unassembled WGS sequence"/>
</dbReference>
<keyword evidence="1" id="KW-0677">Repeat</keyword>
<sequence>MALPGGGHSYEHSVISGLARVHFGDVHNYAGPTSNTGTGKPCLQALFLTDPAIDRQSLIDRKGKRVPGTCGWVRKDEALKCWLESDPNLLWICGGTGKGKAMLSIYLTQKLAAKFGDDVIYHFRSSEDEKRNRSTAVLRTLIWQMVTKQPALARLVIPYFNLAEEVGAVLASPGSLWQILLKLIQDASFRITYCIIDAQDGCEDGSTRWLASQFAELHEETAKGRMHVLIVSRGLPEFSGVKQIHLSSKTASHVGSDVETFMSAKMRTLSRRLQLSEKFSTHIQAELLRRAEGTFLCIGHAMAELYTLKTSVEIEDAVSELPTALPAVYSRMLLKISPARREICVTILHWVAIASETMTMEQLCALTAWVEAILEDKRDPWEEAIALARASVDSEQTSQGPKDCPPLTPLECLTMSLGRSPRKPRRLSTPDDCCSPSRVDR</sequence>
<feature type="region of interest" description="Disordered" evidence="2">
    <location>
        <begin position="416"/>
        <end position="441"/>
    </location>
</feature>
<dbReference type="Pfam" id="PF24883">
    <property type="entry name" value="NPHP3_N"/>
    <property type="match status" value="1"/>
</dbReference>
<dbReference type="EMBL" id="JAAQHG020000025">
    <property type="protein sequence ID" value="KAL1584612.1"/>
    <property type="molecule type" value="Genomic_DNA"/>
</dbReference>
<evidence type="ECO:0000256" key="2">
    <source>
        <dbReference type="SAM" id="MobiDB-lite"/>
    </source>
</evidence>
<dbReference type="InterPro" id="IPR056884">
    <property type="entry name" value="NPHP3-like_N"/>
</dbReference>
<name>A0AB34KKM3_9PEZI</name>
<proteinExistence type="predicted"/>
<comment type="caution">
    <text evidence="4">The sequence shown here is derived from an EMBL/GenBank/DDBJ whole genome shotgun (WGS) entry which is preliminary data.</text>
</comment>
<protein>
    <recommendedName>
        <fullName evidence="3">Nephrocystin 3-like N-terminal domain-containing protein</fullName>
    </recommendedName>
</protein>
<evidence type="ECO:0000256" key="1">
    <source>
        <dbReference type="ARBA" id="ARBA00022737"/>
    </source>
</evidence>
<evidence type="ECO:0000259" key="3">
    <source>
        <dbReference type="Pfam" id="PF24883"/>
    </source>
</evidence>
<dbReference type="PANTHER" id="PTHR10039:SF16">
    <property type="entry name" value="GPI INOSITOL-DEACYLASE"/>
    <property type="match status" value="1"/>
</dbReference>
<evidence type="ECO:0000313" key="5">
    <source>
        <dbReference type="Proteomes" id="UP000803884"/>
    </source>
</evidence>
<accession>A0AB34KKM3</accession>
<dbReference type="InterPro" id="IPR027417">
    <property type="entry name" value="P-loop_NTPase"/>
</dbReference>
<dbReference type="PANTHER" id="PTHR10039">
    <property type="entry name" value="AMELOGENIN"/>
    <property type="match status" value="1"/>
</dbReference>
<evidence type="ECO:0000313" key="4">
    <source>
        <dbReference type="EMBL" id="KAL1584612.1"/>
    </source>
</evidence>
<organism evidence="4 5">
    <name type="scientific">Cladosporium halotolerans</name>
    <dbReference type="NCBI Taxonomy" id="1052096"/>
    <lineage>
        <taxon>Eukaryota</taxon>
        <taxon>Fungi</taxon>
        <taxon>Dikarya</taxon>
        <taxon>Ascomycota</taxon>
        <taxon>Pezizomycotina</taxon>
        <taxon>Dothideomycetes</taxon>
        <taxon>Dothideomycetidae</taxon>
        <taxon>Cladosporiales</taxon>
        <taxon>Cladosporiaceae</taxon>
        <taxon>Cladosporium</taxon>
    </lineage>
</organism>
<dbReference type="GeneID" id="96008415"/>
<gene>
    <name evidence="4" type="ORF">WHR41_06972</name>
</gene>